<keyword evidence="2" id="KW-1185">Reference proteome</keyword>
<gene>
    <name evidence="1" type="ORF">HGRIS_001667</name>
</gene>
<evidence type="ECO:0000313" key="2">
    <source>
        <dbReference type="Proteomes" id="UP001556367"/>
    </source>
</evidence>
<accession>A0ABR3JJU7</accession>
<dbReference type="SUPFAM" id="SSF52047">
    <property type="entry name" value="RNI-like"/>
    <property type="match status" value="1"/>
</dbReference>
<dbReference type="SUPFAM" id="SSF81383">
    <property type="entry name" value="F-box domain"/>
    <property type="match status" value="1"/>
</dbReference>
<dbReference type="EMBL" id="JASNQZ010000006">
    <property type="protein sequence ID" value="KAL0955421.1"/>
    <property type="molecule type" value="Genomic_DNA"/>
</dbReference>
<dbReference type="Gene3D" id="3.80.10.10">
    <property type="entry name" value="Ribonuclease Inhibitor"/>
    <property type="match status" value="1"/>
</dbReference>
<protein>
    <recommendedName>
        <fullName evidence="3">F-box domain-containing protein</fullName>
    </recommendedName>
</protein>
<evidence type="ECO:0008006" key="3">
    <source>
        <dbReference type="Google" id="ProtNLM"/>
    </source>
</evidence>
<comment type="caution">
    <text evidence="1">The sequence shown here is derived from an EMBL/GenBank/DDBJ whole genome shotgun (WGS) entry which is preliminary data.</text>
</comment>
<sequence>MAPHPVLATVEILRMIFEFCDKRTLRRCVSVSHQWSEISLEVLWYEVDDPRRLFGLLHPSWKTSPSTHLRTSILPQARDVFLSYARRIRKLRFKNEPHNWKQVLYLTNCIVASGHFLPRLTTLEWVPSADMFLEGLTDASIVLMAPSLTELIIGTQNNSSTRIQPSVWEGYIDAMKVRLPALEKLEIRINSLFDEGFESASWQAILDMASAIPTLQSLVLPMLPEYDLSIFPQLGVLPSLKKLRFEPLHLDCGFMDFSNESYSTHTICLGAFSMLEVMDIHVSYGVMIDVFSSRNPIPTLTSFKLSSDTIECADDIKEVVSALVAIAPSIKKVALGHRLNFDVHQDDDPETCRYQTVHATDFDPLLSCTLVEFTFQHRRPLQVGSNDIARFASAWPSIEVLALNHTPPEGSPLLPLAALLPLAKLCPRLVDLRLPLCAHSGDVPLASNDWSSWATTYTPLPQSEIFIPFKRLEALTVPILAVHNTNSVVARFLSRLLPPRCRIYGQMAPSLIQEYARTELSINTLLMPLREQENEMARMRREIQDLKSRLGLP</sequence>
<name>A0ABR3JJU7_9AGAR</name>
<evidence type="ECO:0000313" key="1">
    <source>
        <dbReference type="EMBL" id="KAL0955421.1"/>
    </source>
</evidence>
<organism evidence="1 2">
    <name type="scientific">Hohenbuehelia grisea</name>
    <dbReference type="NCBI Taxonomy" id="104357"/>
    <lineage>
        <taxon>Eukaryota</taxon>
        <taxon>Fungi</taxon>
        <taxon>Dikarya</taxon>
        <taxon>Basidiomycota</taxon>
        <taxon>Agaricomycotina</taxon>
        <taxon>Agaricomycetes</taxon>
        <taxon>Agaricomycetidae</taxon>
        <taxon>Agaricales</taxon>
        <taxon>Pleurotineae</taxon>
        <taxon>Pleurotaceae</taxon>
        <taxon>Hohenbuehelia</taxon>
    </lineage>
</organism>
<reference evidence="2" key="1">
    <citation type="submission" date="2024-06" db="EMBL/GenBank/DDBJ databases">
        <title>Multi-omics analyses provide insights into the biosynthesis of the anticancer antibiotic pleurotin in Hohenbuehelia grisea.</title>
        <authorList>
            <person name="Weaver J.A."/>
            <person name="Alberti F."/>
        </authorList>
    </citation>
    <scope>NUCLEOTIDE SEQUENCE [LARGE SCALE GENOMIC DNA]</scope>
    <source>
        <strain evidence="2">T-177</strain>
    </source>
</reference>
<dbReference type="InterPro" id="IPR036047">
    <property type="entry name" value="F-box-like_dom_sf"/>
</dbReference>
<dbReference type="Proteomes" id="UP001556367">
    <property type="component" value="Unassembled WGS sequence"/>
</dbReference>
<proteinExistence type="predicted"/>
<dbReference type="InterPro" id="IPR032675">
    <property type="entry name" value="LRR_dom_sf"/>
</dbReference>